<dbReference type="Proteomes" id="UP000612362">
    <property type="component" value="Unassembled WGS sequence"/>
</dbReference>
<sequence>MSHKLYTQMYALPSYPEGKDCEEFRVGDWRTLKFYYQGKVVVEARAEKSGCHGVVLPGDDIRRPDQEFWDLLQQAENEGKSLP</sequence>
<name>A0A8J3I8F4_9CHLR</name>
<comment type="caution">
    <text evidence="1">The sequence shown here is derived from an EMBL/GenBank/DDBJ whole genome shotgun (WGS) entry which is preliminary data.</text>
</comment>
<reference evidence="1" key="1">
    <citation type="submission" date="2020-10" db="EMBL/GenBank/DDBJ databases">
        <title>Taxonomic study of unclassified bacteria belonging to the class Ktedonobacteria.</title>
        <authorList>
            <person name="Yabe S."/>
            <person name="Wang C.M."/>
            <person name="Zheng Y."/>
            <person name="Sakai Y."/>
            <person name="Cavaletti L."/>
            <person name="Monciardini P."/>
            <person name="Donadio S."/>
        </authorList>
    </citation>
    <scope>NUCLEOTIDE SEQUENCE</scope>
    <source>
        <strain evidence="1">SOSP1-1</strain>
    </source>
</reference>
<protein>
    <submittedName>
        <fullName evidence="1">Uncharacterized protein</fullName>
    </submittedName>
</protein>
<dbReference type="AlphaFoldDB" id="A0A8J3I8F4"/>
<evidence type="ECO:0000313" key="1">
    <source>
        <dbReference type="EMBL" id="GHO49366.1"/>
    </source>
</evidence>
<evidence type="ECO:0000313" key="2">
    <source>
        <dbReference type="Proteomes" id="UP000612362"/>
    </source>
</evidence>
<keyword evidence="2" id="KW-1185">Reference proteome</keyword>
<dbReference type="EMBL" id="BNJF01000005">
    <property type="protein sequence ID" value="GHO49366.1"/>
    <property type="molecule type" value="Genomic_DNA"/>
</dbReference>
<gene>
    <name evidence="1" type="ORF">KSX_75290</name>
</gene>
<proteinExistence type="predicted"/>
<organism evidence="1 2">
    <name type="scientific">Ktedonospora formicarum</name>
    <dbReference type="NCBI Taxonomy" id="2778364"/>
    <lineage>
        <taxon>Bacteria</taxon>
        <taxon>Bacillati</taxon>
        <taxon>Chloroflexota</taxon>
        <taxon>Ktedonobacteria</taxon>
        <taxon>Ktedonobacterales</taxon>
        <taxon>Ktedonobacteraceae</taxon>
        <taxon>Ktedonospora</taxon>
    </lineage>
</organism>
<accession>A0A8J3I8F4</accession>